<keyword evidence="4 10" id="KW-0812">Transmembrane</keyword>
<evidence type="ECO:0000256" key="4">
    <source>
        <dbReference type="ARBA" id="ARBA00022692"/>
    </source>
</evidence>
<evidence type="ECO:0000256" key="6">
    <source>
        <dbReference type="ARBA" id="ARBA00023136"/>
    </source>
</evidence>
<dbReference type="InterPro" id="IPR052205">
    <property type="entry name" value="FliO/MopB"/>
</dbReference>
<evidence type="ECO:0000256" key="5">
    <source>
        <dbReference type="ARBA" id="ARBA00022989"/>
    </source>
</evidence>
<evidence type="ECO:0000256" key="3">
    <source>
        <dbReference type="ARBA" id="ARBA00022475"/>
    </source>
</evidence>
<dbReference type="RefSeq" id="WP_284388431.1">
    <property type="nucleotide sequence ID" value="NZ_BSNG01000001.1"/>
</dbReference>
<sequence>MQFITSLFGGTENSILTVVFALGIVLVLIVLAVWLLKLLFSASGNVARGRNRRLSVSDSLAVDQKRQLLIVRRDNVEHLVLIGGPQDVVIETGIAVDETALASGRRQVPMLGRKPAPVTAPPAKAVVPEPVVGPAATIEHLGEAASQRSARSLRHTGLMRSVDPAVNAGNSDKPAPGATDSAKEDSAQQDVEGTDLGEGETKTKRK</sequence>
<evidence type="ECO:0000256" key="9">
    <source>
        <dbReference type="SAM" id="MobiDB-lite"/>
    </source>
</evidence>
<feature type="transmembrane region" description="Helical" evidence="10">
    <location>
        <begin position="15"/>
        <end position="40"/>
    </location>
</feature>
<keyword evidence="7" id="KW-0975">Bacterial flagellum</keyword>
<dbReference type="EMBL" id="BSNG01000001">
    <property type="protein sequence ID" value="GLQ09018.1"/>
    <property type="molecule type" value="Genomic_DNA"/>
</dbReference>
<dbReference type="InterPro" id="IPR022781">
    <property type="entry name" value="Flagellar_biosynth_FliO"/>
</dbReference>
<evidence type="ECO:0000256" key="2">
    <source>
        <dbReference type="ARBA" id="ARBA00004236"/>
    </source>
</evidence>
<dbReference type="Proteomes" id="UP001161406">
    <property type="component" value="Unassembled WGS sequence"/>
</dbReference>
<accession>A0ABQ5UCT1</accession>
<evidence type="ECO:0008006" key="13">
    <source>
        <dbReference type="Google" id="ProtNLM"/>
    </source>
</evidence>
<gene>
    <name evidence="11" type="ORF">GCM10007913_09500</name>
</gene>
<dbReference type="PANTHER" id="PTHR38766">
    <property type="entry name" value="FLAGELLAR PROTEIN FLIO"/>
    <property type="match status" value="1"/>
</dbReference>
<evidence type="ECO:0000256" key="8">
    <source>
        <dbReference type="ARBA" id="ARBA00037937"/>
    </source>
</evidence>
<keyword evidence="5 10" id="KW-1133">Transmembrane helix</keyword>
<name>A0ABQ5UCT1_9HYPH</name>
<evidence type="ECO:0000256" key="7">
    <source>
        <dbReference type="ARBA" id="ARBA00023143"/>
    </source>
</evidence>
<feature type="region of interest" description="Disordered" evidence="9">
    <location>
        <begin position="158"/>
        <end position="206"/>
    </location>
</feature>
<proteinExistence type="inferred from homology"/>
<comment type="similarity">
    <text evidence="8">Belongs to the FliO/MopB family.</text>
</comment>
<evidence type="ECO:0000313" key="12">
    <source>
        <dbReference type="Proteomes" id="UP001161406"/>
    </source>
</evidence>
<evidence type="ECO:0000256" key="1">
    <source>
        <dbReference type="ARBA" id="ARBA00004117"/>
    </source>
</evidence>
<keyword evidence="6 10" id="KW-0472">Membrane</keyword>
<reference evidence="11" key="1">
    <citation type="journal article" date="2014" name="Int. J. Syst. Evol. Microbiol.">
        <title>Complete genome of a new Firmicutes species belonging to the dominant human colonic microbiota ('Ruminococcus bicirculans') reveals two chromosomes and a selective capacity to utilize plant glucans.</title>
        <authorList>
            <consortium name="NISC Comparative Sequencing Program"/>
            <person name="Wegmann U."/>
            <person name="Louis P."/>
            <person name="Goesmann A."/>
            <person name="Henrissat B."/>
            <person name="Duncan S.H."/>
            <person name="Flint H.J."/>
        </authorList>
    </citation>
    <scope>NUCLEOTIDE SEQUENCE</scope>
    <source>
        <strain evidence="11">NBRC 103855</strain>
    </source>
</reference>
<evidence type="ECO:0000313" key="11">
    <source>
        <dbReference type="EMBL" id="GLQ09018.1"/>
    </source>
</evidence>
<organism evidence="11 12">
    <name type="scientific">Devosia yakushimensis</name>
    <dbReference type="NCBI Taxonomy" id="470028"/>
    <lineage>
        <taxon>Bacteria</taxon>
        <taxon>Pseudomonadati</taxon>
        <taxon>Pseudomonadota</taxon>
        <taxon>Alphaproteobacteria</taxon>
        <taxon>Hyphomicrobiales</taxon>
        <taxon>Devosiaceae</taxon>
        <taxon>Devosia</taxon>
    </lineage>
</organism>
<protein>
    <recommendedName>
        <fullName evidence="13">Flagellar biosynthesis protein, FliO</fullName>
    </recommendedName>
</protein>
<keyword evidence="3" id="KW-1003">Cell membrane</keyword>
<dbReference type="PANTHER" id="PTHR38766:SF1">
    <property type="entry name" value="FLAGELLAR PROTEIN FLIO"/>
    <property type="match status" value="1"/>
</dbReference>
<comment type="subcellular location">
    <subcellularLocation>
        <location evidence="1">Bacterial flagellum basal body</location>
    </subcellularLocation>
    <subcellularLocation>
        <location evidence="2">Cell membrane</location>
    </subcellularLocation>
</comment>
<evidence type="ECO:0000256" key="10">
    <source>
        <dbReference type="SAM" id="Phobius"/>
    </source>
</evidence>
<comment type="caution">
    <text evidence="11">The sequence shown here is derived from an EMBL/GenBank/DDBJ whole genome shotgun (WGS) entry which is preliminary data.</text>
</comment>
<keyword evidence="12" id="KW-1185">Reference proteome</keyword>
<dbReference type="Pfam" id="PF04347">
    <property type="entry name" value="FliO"/>
    <property type="match status" value="1"/>
</dbReference>
<reference evidence="11" key="2">
    <citation type="submission" date="2023-01" db="EMBL/GenBank/DDBJ databases">
        <title>Draft genome sequence of Devosia yakushimensis strain NBRC 103855.</title>
        <authorList>
            <person name="Sun Q."/>
            <person name="Mori K."/>
        </authorList>
    </citation>
    <scope>NUCLEOTIDE SEQUENCE</scope>
    <source>
        <strain evidence="11">NBRC 103855</strain>
    </source>
</reference>